<dbReference type="OrthoDB" id="7868960at2759"/>
<evidence type="ECO:0000313" key="3">
    <source>
        <dbReference type="RefSeq" id="XP_017031405.1"/>
    </source>
</evidence>
<dbReference type="RefSeq" id="XP_017031405.1">
    <property type="nucleotide sequence ID" value="XM_017175916.3"/>
</dbReference>
<dbReference type="AlphaFoldDB" id="A0A6P4ISC4"/>
<dbReference type="GeneID" id="108080989"/>
<protein>
    <submittedName>
        <fullName evidence="3">Uncharacterized protein</fullName>
    </submittedName>
</protein>
<sequence length="220" mass="25997">MSDENLEQQLGDAENITHDIKEESRGLASDLMPDELPSKRSLRELIFFIYIKTIPEVSKQHPGELSRLFRNGEVLLRRLRGLIDSRCRFIDFEPMEPLQEAIAEELAKELGCLTMFYNSGHDSRYMVAYRPGFEPNIFEMRARRMCQKDKGQEIYPVEEEEECRLEPMFFQDGKLHWHQPMEFGDRKKAESPDEDSVSLGRKILEEFNRDYQPKRSRNMD</sequence>
<accession>A0A6P4ISC4</accession>
<reference evidence="2" key="1">
    <citation type="submission" date="2025-05" db="UniProtKB">
        <authorList>
            <consortium name="RefSeq"/>
        </authorList>
    </citation>
    <scope>NUCLEOTIDE SEQUENCE [LARGE SCALE GENOMIC DNA]</scope>
    <source>
        <strain evidence="2">14028-0561.14</strain>
    </source>
</reference>
<evidence type="ECO:0000256" key="1">
    <source>
        <dbReference type="SAM" id="MobiDB-lite"/>
    </source>
</evidence>
<organism evidence="2 3">
    <name type="scientific">Drosophila kikkawai</name>
    <name type="common">Fruit fly</name>
    <dbReference type="NCBI Taxonomy" id="30033"/>
    <lineage>
        <taxon>Eukaryota</taxon>
        <taxon>Metazoa</taxon>
        <taxon>Ecdysozoa</taxon>
        <taxon>Arthropoda</taxon>
        <taxon>Hexapoda</taxon>
        <taxon>Insecta</taxon>
        <taxon>Pterygota</taxon>
        <taxon>Neoptera</taxon>
        <taxon>Endopterygota</taxon>
        <taxon>Diptera</taxon>
        <taxon>Brachycera</taxon>
        <taxon>Muscomorpha</taxon>
        <taxon>Ephydroidea</taxon>
        <taxon>Drosophilidae</taxon>
        <taxon>Drosophila</taxon>
        <taxon>Sophophora</taxon>
    </lineage>
</organism>
<dbReference type="Proteomes" id="UP001652661">
    <property type="component" value="Chromosome 2L"/>
</dbReference>
<reference evidence="3" key="2">
    <citation type="submission" date="2025-08" db="UniProtKB">
        <authorList>
            <consortium name="RefSeq"/>
        </authorList>
    </citation>
    <scope>IDENTIFICATION</scope>
    <source>
        <strain evidence="3">14028-0561.14</strain>
        <tissue evidence="3">Whole fly</tissue>
    </source>
</reference>
<proteinExistence type="predicted"/>
<feature type="region of interest" description="Disordered" evidence="1">
    <location>
        <begin position="182"/>
        <end position="201"/>
    </location>
</feature>
<keyword evidence="2" id="KW-1185">Reference proteome</keyword>
<gene>
    <name evidence="3" type="primary">LOC108080989</name>
</gene>
<name>A0A6P4ISC4_DROKI</name>
<evidence type="ECO:0000313" key="2">
    <source>
        <dbReference type="Proteomes" id="UP001652661"/>
    </source>
</evidence>